<accession>A0A172QAD5</accession>
<dbReference type="AlphaFoldDB" id="A0A172QAD5"/>
<proteinExistence type="predicted"/>
<dbReference type="OrthoDB" id="2220671at2"/>
<dbReference type="KEGG" id="spat:A0O21_00800"/>
<evidence type="ECO:0000313" key="2">
    <source>
        <dbReference type="Proteomes" id="UP000077317"/>
    </source>
</evidence>
<reference evidence="2" key="2">
    <citation type="submission" date="2016-03" db="EMBL/GenBank/DDBJ databases">
        <title>Streptococcus antelopensis sp. nov., isolated from the feces of the Tibetan antelope (Pantholops hodgsonii) in Hoh Xil National Nature Reserve, Qinghai, China.</title>
        <authorList>
            <person name="Bai X."/>
        </authorList>
    </citation>
    <scope>NUCLEOTIDE SEQUENCE [LARGE SCALE GENOMIC DNA]</scope>
    <source>
        <strain evidence="2">TA 26</strain>
    </source>
</reference>
<keyword evidence="2" id="KW-1185">Reference proteome</keyword>
<organism evidence="1 2">
    <name type="scientific">Streptococcus pantholopis</name>
    <dbReference type="NCBI Taxonomy" id="1811193"/>
    <lineage>
        <taxon>Bacteria</taxon>
        <taxon>Bacillati</taxon>
        <taxon>Bacillota</taxon>
        <taxon>Bacilli</taxon>
        <taxon>Lactobacillales</taxon>
        <taxon>Streptococcaceae</taxon>
        <taxon>Streptococcus</taxon>
    </lineage>
</organism>
<name>A0A172QAD5_9STRE</name>
<dbReference type="STRING" id="1811193.A0O21_00800"/>
<evidence type="ECO:0000313" key="1">
    <source>
        <dbReference type="EMBL" id="AND80378.1"/>
    </source>
</evidence>
<dbReference type="EMBL" id="CP014699">
    <property type="protein sequence ID" value="AND80378.1"/>
    <property type="molecule type" value="Genomic_DNA"/>
</dbReference>
<reference evidence="1 2" key="1">
    <citation type="journal article" date="2016" name="Int. J. Syst. Evol. Microbiol.">
        <title>Streptococcuspantholopis sp. nov., isolated from faeces of the Tibetan antelope (Pantholops hodgsonii).</title>
        <authorList>
            <person name="Bai X."/>
            <person name="Xiong Y."/>
            <person name="Lu S."/>
            <person name="Jin D."/>
            <person name="Lai X."/>
            <person name="Yang J."/>
            <person name="Niu L."/>
            <person name="Hu S."/>
            <person name="Meng X."/>
            <person name="Pu J."/>
            <person name="Ye C."/>
            <person name="Xu J."/>
        </authorList>
    </citation>
    <scope>NUCLEOTIDE SEQUENCE [LARGE SCALE GENOMIC DNA]</scope>
    <source>
        <strain evidence="1 2">TA 26</strain>
    </source>
</reference>
<protein>
    <submittedName>
        <fullName evidence="1">Uncharacterized protein</fullName>
    </submittedName>
</protein>
<sequence length="218" mass="25267">MTHDYGVNPCTFTMDYQPTPELLTEGGCMKAIRANLKKHWADKIKNKEIDAYIMAVAGHSDDGGRKTDVARKHFISPKYNGLIFTAKITDIMTKTEYLRSPISKNRRDAYNYQWEADQDNLAFSPSMQEAVIVSNEFRYFGKSPKVLPQHIIELFPNGSRAMLSGKKMPRWNPKNGLYYSDERPKETQELLDFIKTIFQSEEEHVVDLPYYPIYIHES</sequence>
<gene>
    <name evidence="1" type="ORF">A0O21_00800</name>
</gene>
<dbReference type="Proteomes" id="UP000077317">
    <property type="component" value="Chromosome"/>
</dbReference>